<protein>
    <recommendedName>
        <fullName evidence="9">NAD(P)(+)--arginine ADP-ribosyltransferase</fullName>
        <ecNumber evidence="9">2.4.2.31</ecNumber>
    </recommendedName>
    <alternativeName>
        <fullName evidence="9">Mono(ADP-ribosyl)transferase</fullName>
    </alternativeName>
</protein>
<keyword evidence="3 9" id="KW-0808">Transferase</keyword>
<proteinExistence type="inferred from homology"/>
<keyword evidence="9" id="KW-0520">NAD</keyword>
<comment type="similarity">
    <text evidence="1 9">Belongs to the Arg-specific ADP-ribosyltransferase family.</text>
</comment>
<dbReference type="Pfam" id="PF01129">
    <property type="entry name" value="ART"/>
    <property type="match status" value="1"/>
</dbReference>
<dbReference type="Proteomes" id="UP000663852">
    <property type="component" value="Unassembled WGS sequence"/>
</dbReference>
<feature type="repeat" description="TPR" evidence="8">
    <location>
        <begin position="491"/>
        <end position="524"/>
    </location>
</feature>
<dbReference type="GO" id="GO:0016779">
    <property type="term" value="F:nucleotidyltransferase activity"/>
    <property type="evidence" value="ECO:0007669"/>
    <property type="project" value="UniProtKB-KW"/>
</dbReference>
<dbReference type="GO" id="GO:0106274">
    <property type="term" value="F:NAD+-protein-arginine ADP-ribosyltransferase activity"/>
    <property type="evidence" value="ECO:0007669"/>
    <property type="project" value="UniProtKB-EC"/>
</dbReference>
<keyword evidence="6 8" id="KW-0802">TPR repeat</keyword>
<dbReference type="OrthoDB" id="626167at2759"/>
<evidence type="ECO:0000256" key="2">
    <source>
        <dbReference type="ARBA" id="ARBA00022676"/>
    </source>
</evidence>
<dbReference type="PROSITE" id="PS50005">
    <property type="entry name" value="TPR"/>
    <property type="match status" value="2"/>
</dbReference>
<dbReference type="AlphaFoldDB" id="A0A815FDN8"/>
<dbReference type="EC" id="2.4.2.31" evidence="9"/>
<dbReference type="SUPFAM" id="SSF48452">
    <property type="entry name" value="TPR-like"/>
    <property type="match status" value="1"/>
</dbReference>
<evidence type="ECO:0000256" key="1">
    <source>
        <dbReference type="ARBA" id="ARBA00009558"/>
    </source>
</evidence>
<evidence type="ECO:0000256" key="4">
    <source>
        <dbReference type="ARBA" id="ARBA00022695"/>
    </source>
</evidence>
<dbReference type="SUPFAM" id="SSF56399">
    <property type="entry name" value="ADP-ribosylation"/>
    <property type="match status" value="1"/>
</dbReference>
<dbReference type="PROSITE" id="PS50293">
    <property type="entry name" value="TPR_REGION"/>
    <property type="match status" value="1"/>
</dbReference>
<evidence type="ECO:0000256" key="5">
    <source>
        <dbReference type="ARBA" id="ARBA00022737"/>
    </source>
</evidence>
<dbReference type="PANTHER" id="PTHR45641:SF1">
    <property type="entry name" value="AAA+ ATPASE DOMAIN-CONTAINING PROTEIN"/>
    <property type="match status" value="1"/>
</dbReference>
<feature type="repeat" description="TPR" evidence="8">
    <location>
        <begin position="617"/>
        <end position="650"/>
    </location>
</feature>
<gene>
    <name evidence="10" type="ORF">EDS130_LOCUS31813</name>
</gene>
<sequence>MSFDKQHNYISPQNNNLETFSLIWLETSLNEKKKYIDIQQRLRASINCLKIFQDSDECENYIRSISKDNRIILIINDQSGEELLVVPRIHQLRQVFSIYIYCTCEERNQQWTKTFPKVKNVGTQFDTFVNEIESNQMRSIRNKVDEPFQINIFKMNSCQDLSTTGLNGQFVYSHLLIDCLLRMESNPNDKKELIDVCKKYYDGNVSQLNILNEFEHNYSPDNAIWWYTRESFLFRLLNKALRVQNIDLLFLFRFFILDIRQQLVQYQCLSSMHIYRGQLMSNEELQILKNSIGQLVSMNSFLSASTNRDVALFYLSDFIPTDDLQKVLLDIDADPLLVDNIPFANIMPHSYFPSEEEVLIMLGSIFRLIDIYYDENQVYNVRLTLCSNNDSSVQTIIENIREESEKNNKGMTNLLSFGSVLRTMGKFCEAKRYYHRLLNELSYDHEYIADCYYGLGKVANEQGDYDSGLRWHHESLETKIRTLGPNDPRLVDSYLNMGGIYSRKNEYKLALESCNKAFNIIKQIFGENHPSIGECFNNIGVVYEIEKKYTEALKYHQKALVIFEKCFSTNHRTLGFSHNNIGDVYRNLDQYDLALDHYNLSIEIFRRIYPSGHSYIAESLSSIGLIYEKKGELKQALSYFEEAITMDSDTVLPTHPRIIFLKNSIERILKQINE</sequence>
<comment type="catalytic activity">
    <reaction evidence="7 9">
        <text>L-arginyl-[protein] + NAD(+) = N(omega)-(ADP-D-ribosyl)-L-arginyl-[protein] + nicotinamide + H(+)</text>
        <dbReference type="Rhea" id="RHEA:19149"/>
        <dbReference type="Rhea" id="RHEA-COMP:10532"/>
        <dbReference type="Rhea" id="RHEA-COMP:15087"/>
        <dbReference type="ChEBI" id="CHEBI:15378"/>
        <dbReference type="ChEBI" id="CHEBI:17154"/>
        <dbReference type="ChEBI" id="CHEBI:29965"/>
        <dbReference type="ChEBI" id="CHEBI:57540"/>
        <dbReference type="ChEBI" id="CHEBI:142554"/>
        <dbReference type="EC" id="2.4.2.31"/>
    </reaction>
</comment>
<dbReference type="PANTHER" id="PTHR45641">
    <property type="entry name" value="TETRATRICOPEPTIDE REPEAT PROTEIN (AFU_ORTHOLOGUE AFUA_6G03870)"/>
    <property type="match status" value="1"/>
</dbReference>
<evidence type="ECO:0000256" key="6">
    <source>
        <dbReference type="ARBA" id="ARBA00022803"/>
    </source>
</evidence>
<name>A0A815FDN8_ADIRI</name>
<accession>A0A815FDN8</accession>
<evidence type="ECO:0000256" key="8">
    <source>
        <dbReference type="PROSITE-ProRule" id="PRU00339"/>
    </source>
</evidence>
<keyword evidence="5" id="KW-0677">Repeat</keyword>
<dbReference type="EMBL" id="CAJNOJ010000237">
    <property type="protein sequence ID" value="CAF1323877.1"/>
    <property type="molecule type" value="Genomic_DNA"/>
</dbReference>
<dbReference type="InterPro" id="IPR019734">
    <property type="entry name" value="TPR_rpt"/>
</dbReference>
<evidence type="ECO:0000313" key="10">
    <source>
        <dbReference type="EMBL" id="CAF1323877.1"/>
    </source>
</evidence>
<dbReference type="Gene3D" id="3.90.176.10">
    <property type="entry name" value="Toxin ADP-ribosyltransferase, Chain A, domain 1"/>
    <property type="match status" value="1"/>
</dbReference>
<organism evidence="10 11">
    <name type="scientific">Adineta ricciae</name>
    <name type="common">Rotifer</name>
    <dbReference type="NCBI Taxonomy" id="249248"/>
    <lineage>
        <taxon>Eukaryota</taxon>
        <taxon>Metazoa</taxon>
        <taxon>Spiralia</taxon>
        <taxon>Gnathifera</taxon>
        <taxon>Rotifera</taxon>
        <taxon>Eurotatoria</taxon>
        <taxon>Bdelloidea</taxon>
        <taxon>Adinetida</taxon>
        <taxon>Adinetidae</taxon>
        <taxon>Adineta</taxon>
    </lineage>
</organism>
<keyword evidence="4" id="KW-0548">Nucleotidyltransferase</keyword>
<keyword evidence="9" id="KW-0521">NADP</keyword>
<keyword evidence="2 9" id="KW-0328">Glycosyltransferase</keyword>
<dbReference type="Pfam" id="PF13424">
    <property type="entry name" value="TPR_12"/>
    <property type="match status" value="2"/>
</dbReference>
<dbReference type="SMART" id="SM00028">
    <property type="entry name" value="TPR"/>
    <property type="match status" value="5"/>
</dbReference>
<reference evidence="10" key="1">
    <citation type="submission" date="2021-02" db="EMBL/GenBank/DDBJ databases">
        <authorList>
            <person name="Nowell W R."/>
        </authorList>
    </citation>
    <scope>NUCLEOTIDE SEQUENCE</scope>
</reference>
<dbReference type="PROSITE" id="PS51996">
    <property type="entry name" value="TR_MART"/>
    <property type="match status" value="1"/>
</dbReference>
<dbReference type="InterPro" id="IPR011990">
    <property type="entry name" value="TPR-like_helical_dom_sf"/>
</dbReference>
<evidence type="ECO:0000256" key="3">
    <source>
        <dbReference type="ARBA" id="ARBA00022679"/>
    </source>
</evidence>
<evidence type="ECO:0000256" key="9">
    <source>
        <dbReference type="RuleBase" id="RU361228"/>
    </source>
</evidence>
<evidence type="ECO:0000313" key="11">
    <source>
        <dbReference type="Proteomes" id="UP000663852"/>
    </source>
</evidence>
<dbReference type="Gene3D" id="1.25.40.10">
    <property type="entry name" value="Tetratricopeptide repeat domain"/>
    <property type="match status" value="2"/>
</dbReference>
<evidence type="ECO:0000256" key="7">
    <source>
        <dbReference type="ARBA" id="ARBA00047597"/>
    </source>
</evidence>
<dbReference type="InterPro" id="IPR000768">
    <property type="entry name" value="ART"/>
</dbReference>
<comment type="caution">
    <text evidence="10">The sequence shown here is derived from an EMBL/GenBank/DDBJ whole genome shotgun (WGS) entry which is preliminary data.</text>
</comment>
<dbReference type="Pfam" id="PF13374">
    <property type="entry name" value="TPR_10"/>
    <property type="match status" value="1"/>
</dbReference>